<evidence type="ECO:0000256" key="1">
    <source>
        <dbReference type="ARBA" id="ARBA00022964"/>
    </source>
</evidence>
<dbReference type="Gene3D" id="2.60.120.10">
    <property type="entry name" value="Jelly Rolls"/>
    <property type="match status" value="1"/>
</dbReference>
<gene>
    <name evidence="5" type="ORF">V5E97_39000</name>
</gene>
<sequence>MSAHWASRIDEREVGSGKIVDLVGAGGKSPRPYPVFPRSLHEDGPSRVIPLESGRKLDGPDSATAGLALNPNFIRLRPGEPVATHANATAEFYYVLRGHGRSRTGDQATEWRRGDSFLLPSGQTAIHAASEDSALFWVHDEPLRSAMETGAPRPKFEPTIVRPEGRNVSPTDEASDPGPSPWSFLSVRSFDQTTGLRSMVDVLPGAYTRPAQLSRSTTLHLILDCQPGGATLIGKRLDGRGRIIEPVRVDWDPASAIVNSPGTWFAHINNSKFEAHLLPLEILDLRSALSGLAPDADLHAMLGQFHFESPLDRPGTRTVHRPQ</sequence>
<proteinExistence type="predicted"/>
<dbReference type="Pfam" id="PF07883">
    <property type="entry name" value="Cupin_2"/>
    <property type="match status" value="1"/>
</dbReference>
<feature type="region of interest" description="Disordered" evidence="3">
    <location>
        <begin position="21"/>
        <end position="46"/>
    </location>
</feature>
<evidence type="ECO:0000313" key="5">
    <source>
        <dbReference type="EMBL" id="XBH04240.1"/>
    </source>
</evidence>
<dbReference type="InterPro" id="IPR047183">
    <property type="entry name" value="GDO-like"/>
</dbReference>
<dbReference type="PANTHER" id="PTHR41517">
    <property type="entry name" value="1,2-DIOXYGENASE PROTEIN-RELATED"/>
    <property type="match status" value="1"/>
</dbReference>
<dbReference type="SUPFAM" id="SSF51182">
    <property type="entry name" value="RmlC-like cupins"/>
    <property type="match status" value="1"/>
</dbReference>
<evidence type="ECO:0000256" key="3">
    <source>
        <dbReference type="SAM" id="MobiDB-lite"/>
    </source>
</evidence>
<dbReference type="PANTHER" id="PTHR41517:SF1">
    <property type="entry name" value="CUPIN"/>
    <property type="match status" value="1"/>
</dbReference>
<dbReference type="RefSeq" id="WP_406696991.1">
    <property type="nucleotide sequence ID" value="NZ_CP155447.1"/>
</dbReference>
<dbReference type="AlphaFoldDB" id="A0AAU7CG95"/>
<protein>
    <submittedName>
        <fullName evidence="5">Cupin domain-containing protein</fullName>
    </submittedName>
</protein>
<keyword evidence="1" id="KW-0223">Dioxygenase</keyword>
<dbReference type="EMBL" id="CP155447">
    <property type="protein sequence ID" value="XBH04240.1"/>
    <property type="molecule type" value="Genomic_DNA"/>
</dbReference>
<feature type="domain" description="Cupin type-2" evidence="4">
    <location>
        <begin position="73"/>
        <end position="128"/>
    </location>
</feature>
<keyword evidence="2" id="KW-0560">Oxidoreductase</keyword>
<name>A0AAU7CG95_9BACT</name>
<evidence type="ECO:0000256" key="2">
    <source>
        <dbReference type="ARBA" id="ARBA00023002"/>
    </source>
</evidence>
<organism evidence="5">
    <name type="scientific">Singulisphaera sp. Ch08</name>
    <dbReference type="NCBI Taxonomy" id="3120278"/>
    <lineage>
        <taxon>Bacteria</taxon>
        <taxon>Pseudomonadati</taxon>
        <taxon>Planctomycetota</taxon>
        <taxon>Planctomycetia</taxon>
        <taxon>Isosphaerales</taxon>
        <taxon>Isosphaeraceae</taxon>
        <taxon>Singulisphaera</taxon>
    </lineage>
</organism>
<accession>A0AAU7CG95</accession>
<feature type="region of interest" description="Disordered" evidence="3">
    <location>
        <begin position="147"/>
        <end position="181"/>
    </location>
</feature>
<dbReference type="InterPro" id="IPR014710">
    <property type="entry name" value="RmlC-like_jellyroll"/>
</dbReference>
<dbReference type="InterPro" id="IPR011051">
    <property type="entry name" value="RmlC_Cupin_sf"/>
</dbReference>
<dbReference type="InterPro" id="IPR013096">
    <property type="entry name" value="Cupin_2"/>
</dbReference>
<evidence type="ECO:0000259" key="4">
    <source>
        <dbReference type="Pfam" id="PF07883"/>
    </source>
</evidence>
<reference evidence="5" key="1">
    <citation type="submission" date="2024-05" db="EMBL/GenBank/DDBJ databases">
        <title>Planctomycetes of the genus Singulisphaera possess chitinolytic capabilities.</title>
        <authorList>
            <person name="Ivanova A."/>
        </authorList>
    </citation>
    <scope>NUCLEOTIDE SEQUENCE</scope>
    <source>
        <strain evidence="5">Ch08T</strain>
    </source>
</reference>
<dbReference type="GO" id="GO:0051213">
    <property type="term" value="F:dioxygenase activity"/>
    <property type="evidence" value="ECO:0007669"/>
    <property type="project" value="UniProtKB-KW"/>
</dbReference>